<gene>
    <name evidence="3" type="ORF">SBAD_LOCUS2264</name>
</gene>
<evidence type="ECO:0000313" key="4">
    <source>
        <dbReference type="Proteomes" id="UP000270296"/>
    </source>
</evidence>
<name>A0A183IF70_9BILA</name>
<accession>A0A183IF70</accession>
<dbReference type="EMBL" id="UZAM01007152">
    <property type="protein sequence ID" value="VDO97063.1"/>
    <property type="molecule type" value="Genomic_DNA"/>
</dbReference>
<keyword evidence="1" id="KW-0175">Coiled coil</keyword>
<organism evidence="5">
    <name type="scientific">Soboliphyme baturini</name>
    <dbReference type="NCBI Taxonomy" id="241478"/>
    <lineage>
        <taxon>Eukaryota</taxon>
        <taxon>Metazoa</taxon>
        <taxon>Ecdysozoa</taxon>
        <taxon>Nematoda</taxon>
        <taxon>Enoplea</taxon>
        <taxon>Dorylaimia</taxon>
        <taxon>Dioctophymatida</taxon>
        <taxon>Dioctophymatoidea</taxon>
        <taxon>Soboliphymatidae</taxon>
        <taxon>Soboliphyme</taxon>
    </lineage>
</organism>
<protein>
    <submittedName>
        <fullName evidence="5">Girdin-like</fullName>
    </submittedName>
</protein>
<evidence type="ECO:0000313" key="5">
    <source>
        <dbReference type="WBParaSite" id="SBAD_0000237001-mRNA-1"/>
    </source>
</evidence>
<dbReference type="AlphaFoldDB" id="A0A183IF70"/>
<evidence type="ECO:0000313" key="3">
    <source>
        <dbReference type="EMBL" id="VDO97063.1"/>
    </source>
</evidence>
<sequence>MTRTLPSQKHYATMIKRTKVNNGVERSLRAFDSVINEAKGYSKLDSPDDGFLDSQPLLCCYAQAARRRRKDSDHRHFVACLSRLRACMNLGIPDDDRAGIMLDYGDTLKGRWLSFTETIPQSPVIFGAGLKQKYSMSLEQAGSTSSMSETPPTAVQSVEISSQSDRSLSAQQKNSSENDFKYIEIMTKLHWAEYKAELAKDELMNTKIRFEIDKQRSNEEVERLSKMVDELRRKLDASEDAKNMIQAELSKANINCSEVKSKLDAKLLELENAMIVERKEWIEKSAANENMVNTLRNERNDMKRQQLFDSEELQCLKGENKTLRELNERLTSDFAELMKKYRTMEIRLTVGLCFM</sequence>
<proteinExistence type="predicted"/>
<feature type="region of interest" description="Disordered" evidence="2">
    <location>
        <begin position="141"/>
        <end position="173"/>
    </location>
</feature>
<evidence type="ECO:0000256" key="1">
    <source>
        <dbReference type="SAM" id="Coils"/>
    </source>
</evidence>
<dbReference type="WBParaSite" id="SBAD_0000237001-mRNA-1">
    <property type="protein sequence ID" value="SBAD_0000237001-mRNA-1"/>
    <property type="gene ID" value="SBAD_0000237001"/>
</dbReference>
<reference evidence="3 4" key="2">
    <citation type="submission" date="2018-11" db="EMBL/GenBank/DDBJ databases">
        <authorList>
            <consortium name="Pathogen Informatics"/>
        </authorList>
    </citation>
    <scope>NUCLEOTIDE SEQUENCE [LARGE SCALE GENOMIC DNA]</scope>
</reference>
<evidence type="ECO:0000256" key="2">
    <source>
        <dbReference type="SAM" id="MobiDB-lite"/>
    </source>
</evidence>
<reference evidence="5" key="1">
    <citation type="submission" date="2016-06" db="UniProtKB">
        <authorList>
            <consortium name="WormBaseParasite"/>
        </authorList>
    </citation>
    <scope>IDENTIFICATION</scope>
</reference>
<keyword evidence="4" id="KW-1185">Reference proteome</keyword>
<feature type="coiled-coil region" evidence="1">
    <location>
        <begin position="285"/>
        <end position="347"/>
    </location>
</feature>
<feature type="coiled-coil region" evidence="1">
    <location>
        <begin position="214"/>
        <end position="255"/>
    </location>
</feature>
<dbReference type="Proteomes" id="UP000270296">
    <property type="component" value="Unassembled WGS sequence"/>
</dbReference>